<protein>
    <submittedName>
        <fullName evidence="1">Uncharacterized protein</fullName>
    </submittedName>
</protein>
<dbReference type="EMBL" id="LAZR01056988">
    <property type="protein sequence ID" value="KKK72997.1"/>
    <property type="molecule type" value="Genomic_DNA"/>
</dbReference>
<dbReference type="AlphaFoldDB" id="A0A0F8XV71"/>
<organism evidence="1">
    <name type="scientific">marine sediment metagenome</name>
    <dbReference type="NCBI Taxonomy" id="412755"/>
    <lineage>
        <taxon>unclassified sequences</taxon>
        <taxon>metagenomes</taxon>
        <taxon>ecological metagenomes</taxon>
    </lineage>
</organism>
<sequence>GGNCVVFNRDLSPAQKRKLKKTLKAKAIKEDLLNG</sequence>
<gene>
    <name evidence="1" type="ORF">LCGC14_2898320</name>
</gene>
<name>A0A0F8XV71_9ZZZZ</name>
<accession>A0A0F8XV71</accession>
<feature type="non-terminal residue" evidence="1">
    <location>
        <position position="1"/>
    </location>
</feature>
<comment type="caution">
    <text evidence="1">The sequence shown here is derived from an EMBL/GenBank/DDBJ whole genome shotgun (WGS) entry which is preliminary data.</text>
</comment>
<proteinExistence type="predicted"/>
<reference evidence="1" key="1">
    <citation type="journal article" date="2015" name="Nature">
        <title>Complex archaea that bridge the gap between prokaryotes and eukaryotes.</title>
        <authorList>
            <person name="Spang A."/>
            <person name="Saw J.H."/>
            <person name="Jorgensen S.L."/>
            <person name="Zaremba-Niedzwiedzka K."/>
            <person name="Martijn J."/>
            <person name="Lind A.E."/>
            <person name="van Eijk R."/>
            <person name="Schleper C."/>
            <person name="Guy L."/>
            <person name="Ettema T.J."/>
        </authorList>
    </citation>
    <scope>NUCLEOTIDE SEQUENCE</scope>
</reference>
<evidence type="ECO:0000313" key="1">
    <source>
        <dbReference type="EMBL" id="KKK72997.1"/>
    </source>
</evidence>